<dbReference type="OrthoDB" id="342281at2759"/>
<dbReference type="EMBL" id="JAAAJA010000080">
    <property type="protein sequence ID" value="KAG0263185.1"/>
    <property type="molecule type" value="Genomic_DNA"/>
</dbReference>
<dbReference type="InterPro" id="IPR012919">
    <property type="entry name" value="SUN_dom"/>
</dbReference>
<dbReference type="GO" id="GO:0043495">
    <property type="term" value="F:protein-membrane adaptor activity"/>
    <property type="evidence" value="ECO:0007669"/>
    <property type="project" value="TreeGrafter"/>
</dbReference>
<evidence type="ECO:0000256" key="1">
    <source>
        <dbReference type="ARBA" id="ARBA00004370"/>
    </source>
</evidence>
<dbReference type="Gene3D" id="2.60.120.260">
    <property type="entry name" value="Galactose-binding domain-like"/>
    <property type="match status" value="1"/>
</dbReference>
<dbReference type="InterPro" id="IPR045119">
    <property type="entry name" value="SUN1-5"/>
</dbReference>
<accession>A0A9P6QDH3</accession>
<evidence type="ECO:0000313" key="8">
    <source>
        <dbReference type="Proteomes" id="UP000726737"/>
    </source>
</evidence>
<evidence type="ECO:0000256" key="3">
    <source>
        <dbReference type="ARBA" id="ARBA00022989"/>
    </source>
</evidence>
<evidence type="ECO:0000256" key="5">
    <source>
        <dbReference type="SAM" id="MobiDB-lite"/>
    </source>
</evidence>
<keyword evidence="2" id="KW-0812">Transmembrane</keyword>
<sequence>MEAPSGFEDEDYSREEAMVELIEREAAAASVELTRQARRLQYLDWWRLLIGGPQTESRFLNDMRFAGSYDDRASWMSSQAMAMELNAAIRNRALFPGIRSIRVIWQAWESRKPWNALKFQLSSVPAALQVARLSVISIKWRMPFRSHNRIQIPDDQVHTIEELESRIQWIQSTLQSLDQADESLRYELRSMLDKMDHRISYFERQVDIVTNGVESLKQYLGNNRWIDQTVLELLRDEIPRYLAIAKDPVTGAIRIPAEFWNGARELFVSKEQMENKVKDEQMAHKANAWDTFLMENEQALREFVDRRMARVSRDEFLDLAVSEAKSIWAGIEKMVVERLEQEGKLKKTGSAERHFRSPRATTSHRGLTLQQHEVILELIDKALEKRSTDVLAKPDYALYNSGGRILPKLTFTDYYQHIMKPTFLDYIGLSHLFPHSSLERLAERALQPSVQPGDCWAMNGTQGQIGIRLARKIIVTEVTIEHIDPQLSLDQGSAPRSMEIWRLSFLPGDTTPSQRNGEGKHSSDDTGDDQAHQGQHARHSSPIIGTWRKEESPMSGSSLLTEIEYQSQEYGQEQGQGQGQGQRQELHNQPRESLSSKRRQQLKLAQTFPIPVLKHNVPSSGVVVRVASNWGHPKFTCLYRVRVHGYEPI</sequence>
<dbReference type="Pfam" id="PF07738">
    <property type="entry name" value="Sad1_UNC"/>
    <property type="match status" value="2"/>
</dbReference>
<evidence type="ECO:0000256" key="2">
    <source>
        <dbReference type="ARBA" id="ARBA00022692"/>
    </source>
</evidence>
<evidence type="ECO:0000313" key="7">
    <source>
        <dbReference type="EMBL" id="KAG0263185.1"/>
    </source>
</evidence>
<dbReference type="PROSITE" id="PS51469">
    <property type="entry name" value="SUN"/>
    <property type="match status" value="1"/>
</dbReference>
<reference evidence="7" key="1">
    <citation type="journal article" date="2020" name="Fungal Divers.">
        <title>Resolving the Mortierellaceae phylogeny through synthesis of multi-gene phylogenetics and phylogenomics.</title>
        <authorList>
            <person name="Vandepol N."/>
            <person name="Liber J."/>
            <person name="Desiro A."/>
            <person name="Na H."/>
            <person name="Kennedy M."/>
            <person name="Barry K."/>
            <person name="Grigoriev I.V."/>
            <person name="Miller A.N."/>
            <person name="O'Donnell K."/>
            <person name="Stajich J.E."/>
            <person name="Bonito G."/>
        </authorList>
    </citation>
    <scope>NUCLEOTIDE SEQUENCE</scope>
    <source>
        <strain evidence="7">KOD948</strain>
    </source>
</reference>
<proteinExistence type="predicted"/>
<dbReference type="GO" id="GO:0034993">
    <property type="term" value="C:meiotic nuclear membrane microtubule tethering complex"/>
    <property type="evidence" value="ECO:0007669"/>
    <property type="project" value="TreeGrafter"/>
</dbReference>
<comment type="caution">
    <text evidence="7">The sequence shown here is derived from an EMBL/GenBank/DDBJ whole genome shotgun (WGS) entry which is preliminary data.</text>
</comment>
<feature type="region of interest" description="Disordered" evidence="5">
    <location>
        <begin position="569"/>
        <end position="600"/>
    </location>
</feature>
<keyword evidence="8" id="KW-1185">Reference proteome</keyword>
<dbReference type="PANTHER" id="PTHR12911:SF8">
    <property type="entry name" value="KLAROID PROTEIN-RELATED"/>
    <property type="match status" value="1"/>
</dbReference>
<evidence type="ECO:0000259" key="6">
    <source>
        <dbReference type="PROSITE" id="PS51469"/>
    </source>
</evidence>
<feature type="region of interest" description="Disordered" evidence="5">
    <location>
        <begin position="506"/>
        <end position="557"/>
    </location>
</feature>
<feature type="domain" description="SUN" evidence="6">
    <location>
        <begin position="402"/>
        <end position="648"/>
    </location>
</feature>
<keyword evidence="3" id="KW-1133">Transmembrane helix</keyword>
<protein>
    <recommendedName>
        <fullName evidence="6">SUN domain-containing protein</fullName>
    </recommendedName>
</protein>
<keyword evidence="4" id="KW-0472">Membrane</keyword>
<dbReference type="AlphaFoldDB" id="A0A9P6QDH3"/>
<dbReference type="Proteomes" id="UP000726737">
    <property type="component" value="Unassembled WGS sequence"/>
</dbReference>
<evidence type="ECO:0000256" key="4">
    <source>
        <dbReference type="ARBA" id="ARBA00023136"/>
    </source>
</evidence>
<name>A0A9P6QDH3_9FUNG</name>
<organism evidence="7 8">
    <name type="scientific">Mortierella polycephala</name>
    <dbReference type="NCBI Taxonomy" id="41804"/>
    <lineage>
        <taxon>Eukaryota</taxon>
        <taxon>Fungi</taxon>
        <taxon>Fungi incertae sedis</taxon>
        <taxon>Mucoromycota</taxon>
        <taxon>Mortierellomycotina</taxon>
        <taxon>Mortierellomycetes</taxon>
        <taxon>Mortierellales</taxon>
        <taxon>Mortierellaceae</taxon>
        <taxon>Mortierella</taxon>
    </lineage>
</organism>
<comment type="subcellular location">
    <subcellularLocation>
        <location evidence="1">Membrane</location>
    </subcellularLocation>
</comment>
<gene>
    <name evidence="7" type="ORF">BG011_009188</name>
</gene>
<dbReference type="PANTHER" id="PTHR12911">
    <property type="entry name" value="SAD1/UNC-84-LIKE PROTEIN-RELATED"/>
    <property type="match status" value="1"/>
</dbReference>